<evidence type="ECO:0000259" key="1">
    <source>
        <dbReference type="Pfam" id="PF14111"/>
    </source>
</evidence>
<dbReference type="InterPro" id="IPR040256">
    <property type="entry name" value="At4g02000-like"/>
</dbReference>
<organism evidence="2 3">
    <name type="scientific">Acer yangbiense</name>
    <dbReference type="NCBI Taxonomy" id="1000413"/>
    <lineage>
        <taxon>Eukaryota</taxon>
        <taxon>Viridiplantae</taxon>
        <taxon>Streptophyta</taxon>
        <taxon>Embryophyta</taxon>
        <taxon>Tracheophyta</taxon>
        <taxon>Spermatophyta</taxon>
        <taxon>Magnoliopsida</taxon>
        <taxon>eudicotyledons</taxon>
        <taxon>Gunneridae</taxon>
        <taxon>Pentapetalae</taxon>
        <taxon>rosids</taxon>
        <taxon>malvids</taxon>
        <taxon>Sapindales</taxon>
        <taxon>Sapindaceae</taxon>
        <taxon>Hippocastanoideae</taxon>
        <taxon>Acereae</taxon>
        <taxon>Acer</taxon>
    </lineage>
</organism>
<dbReference type="PANTHER" id="PTHR31286:SF167">
    <property type="entry name" value="OS09G0268800 PROTEIN"/>
    <property type="match status" value="1"/>
</dbReference>
<name>A0A5C7H3S4_9ROSI</name>
<sequence length="307" mass="34502">MALCLAGKILSPDLVNIDTFRSLIARIWKLKGGVEIEVVTNNVYAFHFQLPEDRRKVFVGGPWTFDDSLIVLEEPIRKGSIKGLKFDKVEFWVQISNLPLLCMTKEIAQFIGDIIGEVREVDTSPTRDCLGKFVRVRVAVDITKPLRRFLRVDVLGDGEETMRAMNHGKNVGNREWNLQYTIQRPKNFGEGSKNQVVAVVDRMMPGKKLGGDFSRRIAADKSGRVDRGMSISNSKCDLVGDSGRDSGDRNLIRKENLGGRSVEFVTEKESYNAEMETGVSNLLTMGRAYSLFLGQVLRQRGLVDQMI</sequence>
<keyword evidence="3" id="KW-1185">Reference proteome</keyword>
<dbReference type="EMBL" id="VAHF01000011">
    <property type="protein sequence ID" value="TXG51132.1"/>
    <property type="molecule type" value="Genomic_DNA"/>
</dbReference>
<dbReference type="Pfam" id="PF14111">
    <property type="entry name" value="DUF4283"/>
    <property type="match status" value="1"/>
</dbReference>
<feature type="domain" description="DUF4283" evidence="1">
    <location>
        <begin position="3"/>
        <end position="73"/>
    </location>
</feature>
<dbReference type="PANTHER" id="PTHR31286">
    <property type="entry name" value="GLYCINE-RICH CELL WALL STRUCTURAL PROTEIN 1.8-LIKE"/>
    <property type="match status" value="1"/>
</dbReference>
<proteinExistence type="predicted"/>
<protein>
    <recommendedName>
        <fullName evidence="1">DUF4283 domain-containing protein</fullName>
    </recommendedName>
</protein>
<dbReference type="Proteomes" id="UP000323000">
    <property type="component" value="Chromosome 11"/>
</dbReference>
<dbReference type="AlphaFoldDB" id="A0A5C7H3S4"/>
<accession>A0A5C7H3S4</accession>
<dbReference type="OrthoDB" id="1048572at2759"/>
<gene>
    <name evidence="2" type="ORF">EZV62_023656</name>
</gene>
<comment type="caution">
    <text evidence="2">The sequence shown here is derived from an EMBL/GenBank/DDBJ whole genome shotgun (WGS) entry which is preliminary data.</text>
</comment>
<reference evidence="3" key="1">
    <citation type="journal article" date="2019" name="Gigascience">
        <title>De novo genome assembly of the endangered Acer yangbiense, a plant species with extremely small populations endemic to Yunnan Province, China.</title>
        <authorList>
            <person name="Yang J."/>
            <person name="Wariss H.M."/>
            <person name="Tao L."/>
            <person name="Zhang R."/>
            <person name="Yun Q."/>
            <person name="Hollingsworth P."/>
            <person name="Dao Z."/>
            <person name="Luo G."/>
            <person name="Guo H."/>
            <person name="Ma Y."/>
            <person name="Sun W."/>
        </authorList>
    </citation>
    <scope>NUCLEOTIDE SEQUENCE [LARGE SCALE GENOMIC DNA]</scope>
    <source>
        <strain evidence="3">cv. Malutang</strain>
    </source>
</reference>
<evidence type="ECO:0000313" key="2">
    <source>
        <dbReference type="EMBL" id="TXG51132.1"/>
    </source>
</evidence>
<evidence type="ECO:0000313" key="3">
    <source>
        <dbReference type="Proteomes" id="UP000323000"/>
    </source>
</evidence>
<dbReference type="InterPro" id="IPR025558">
    <property type="entry name" value="DUF4283"/>
</dbReference>